<organism evidence="1 2">
    <name type="scientific">Pseudobowmanella zhangzhouensis</name>
    <dbReference type="NCBI Taxonomy" id="1537679"/>
    <lineage>
        <taxon>Bacteria</taxon>
        <taxon>Pseudomonadati</taxon>
        <taxon>Pseudomonadota</taxon>
        <taxon>Gammaproteobacteria</taxon>
        <taxon>Alteromonadales</taxon>
        <taxon>Alteromonadaceae</taxon>
    </lineage>
</organism>
<evidence type="ECO:0000313" key="1">
    <source>
        <dbReference type="EMBL" id="MFC6441041.1"/>
    </source>
</evidence>
<comment type="caution">
    <text evidence="1">The sequence shown here is derived from an EMBL/GenBank/DDBJ whole genome shotgun (WGS) entry which is preliminary data.</text>
</comment>
<reference evidence="2" key="1">
    <citation type="journal article" date="2019" name="Int. J. Syst. Evol. Microbiol.">
        <title>The Global Catalogue of Microorganisms (GCM) 10K type strain sequencing project: providing services to taxonomists for standard genome sequencing and annotation.</title>
        <authorList>
            <consortium name="The Broad Institute Genomics Platform"/>
            <consortium name="The Broad Institute Genome Sequencing Center for Infectious Disease"/>
            <person name="Wu L."/>
            <person name="Ma J."/>
        </authorList>
    </citation>
    <scope>NUCLEOTIDE SEQUENCE [LARGE SCALE GENOMIC DNA]</scope>
    <source>
        <strain evidence="2">CGMCC 1.16031</strain>
    </source>
</reference>
<evidence type="ECO:0000313" key="2">
    <source>
        <dbReference type="Proteomes" id="UP001596364"/>
    </source>
</evidence>
<name>A0ABW1XMY9_9ALTE</name>
<dbReference type="Proteomes" id="UP001596364">
    <property type="component" value="Unassembled WGS sequence"/>
</dbReference>
<dbReference type="RefSeq" id="WP_131258619.1">
    <property type="nucleotide sequence ID" value="NZ_JBHSUS010000001.1"/>
</dbReference>
<protein>
    <submittedName>
        <fullName evidence="1">Uncharacterized protein</fullName>
    </submittedName>
</protein>
<accession>A0ABW1XMY9</accession>
<dbReference type="InterPro" id="IPR013320">
    <property type="entry name" value="ConA-like_dom_sf"/>
</dbReference>
<dbReference type="EMBL" id="JBHSUS010000001">
    <property type="protein sequence ID" value="MFC6441041.1"/>
    <property type="molecule type" value="Genomic_DNA"/>
</dbReference>
<gene>
    <name evidence="1" type="ORF">ACFP85_12880</name>
</gene>
<sequence>MSIYGLNCNGSTQYAALDTSVASLAGDFAWLFWAKLESKATDFHYMLSTGPIAVGQINVAFQESTGKLGLNMLGGGLAFHPTAVPSLIGTYHLIVAGRRTSGGRLAFCVKDGTVDLSTELFGSTTTFTNKDFEFMRRADANVDRYAKGVFSQPVLLDRWPSDAEIESIAAGSDPLTVFSGNIVHYFPMPNNTDTSTTDTQTSVSLLQVNMPVDNTQWVLVEGPANLLSGTFASVTTSVTTITPAGGVYVLASFDSNNTSADVINGFVRLSTQMDSQTSTSDNMAGLGVLFGQFTTSAASSSAFSADGYTTSGITSITVSDSNMDAKIRLLGQAISQTTSADALTGRPRYSGTVTSYVQSQASIAGLIRYGCSITSSTGSLAQFNALLTGERNTRNSIFLTTDINGISLSSDIQPVRLTADIS</sequence>
<proteinExistence type="predicted"/>
<dbReference type="SUPFAM" id="SSF49899">
    <property type="entry name" value="Concanavalin A-like lectins/glucanases"/>
    <property type="match status" value="1"/>
</dbReference>
<keyword evidence="2" id="KW-1185">Reference proteome</keyword>